<evidence type="ECO:0000313" key="2">
    <source>
        <dbReference type="EMBL" id="NUU63863.1"/>
    </source>
</evidence>
<dbReference type="Proteomes" id="UP000564806">
    <property type="component" value="Unassembled WGS sequence"/>
</dbReference>
<organism evidence="2 3">
    <name type="scientific">Paenibacillus agri</name>
    <dbReference type="NCBI Taxonomy" id="2744309"/>
    <lineage>
        <taxon>Bacteria</taxon>
        <taxon>Bacillati</taxon>
        <taxon>Bacillota</taxon>
        <taxon>Bacilli</taxon>
        <taxon>Bacillales</taxon>
        <taxon>Paenibacillaceae</taxon>
        <taxon>Paenibacillus</taxon>
    </lineage>
</organism>
<proteinExistence type="predicted"/>
<gene>
    <name evidence="2" type="ORF">HPT30_26260</name>
</gene>
<comment type="caution">
    <text evidence="2">The sequence shown here is derived from an EMBL/GenBank/DDBJ whole genome shotgun (WGS) entry which is preliminary data.</text>
</comment>
<reference evidence="2" key="1">
    <citation type="submission" date="2020-06" db="EMBL/GenBank/DDBJ databases">
        <title>Paenibacillus sp. nov., isolated from soil.</title>
        <authorList>
            <person name="Seo Y.L."/>
        </authorList>
    </citation>
    <scope>NUCLEOTIDE SEQUENCE [LARGE SCALE GENOMIC DNA]</scope>
    <source>
        <strain evidence="2">JW14</strain>
    </source>
</reference>
<protein>
    <recommendedName>
        <fullName evidence="4">DUF2642 domain-containing protein</fullName>
    </recommendedName>
</protein>
<evidence type="ECO:0008006" key="4">
    <source>
        <dbReference type="Google" id="ProtNLM"/>
    </source>
</evidence>
<feature type="compositionally biased region" description="Low complexity" evidence="1">
    <location>
        <begin position="55"/>
        <end position="76"/>
    </location>
</feature>
<dbReference type="EMBL" id="JABWCS010000220">
    <property type="protein sequence ID" value="NUU63863.1"/>
    <property type="molecule type" value="Genomic_DNA"/>
</dbReference>
<sequence length="161" mass="16481">MAAQFKLEDLTGLIEKVARPGLLSQLLGKDNVVPKSIADFLKTGSDQPAQTASEPASADSASGTSSAKASSAGTPSARSNVIGGILGVLGRISVVPFVELARENIGNNVLITTNREIVEGIVTEVGSGYAALTEEGGASVIVNFRNTLAFQPSIPAEVEAE</sequence>
<feature type="compositionally biased region" description="Polar residues" evidence="1">
    <location>
        <begin position="45"/>
        <end position="54"/>
    </location>
</feature>
<name>A0A850ERP1_9BACL</name>
<evidence type="ECO:0000313" key="3">
    <source>
        <dbReference type="Proteomes" id="UP000564806"/>
    </source>
</evidence>
<dbReference type="RefSeq" id="WP_175374233.1">
    <property type="nucleotide sequence ID" value="NZ_JABWCS010000220.1"/>
</dbReference>
<evidence type="ECO:0000256" key="1">
    <source>
        <dbReference type="SAM" id="MobiDB-lite"/>
    </source>
</evidence>
<dbReference type="AlphaFoldDB" id="A0A850ERP1"/>
<accession>A0A850ERP1</accession>
<keyword evidence="3" id="KW-1185">Reference proteome</keyword>
<feature type="region of interest" description="Disordered" evidence="1">
    <location>
        <begin position="45"/>
        <end position="76"/>
    </location>
</feature>